<evidence type="ECO:0000259" key="3">
    <source>
        <dbReference type="Pfam" id="PF00534"/>
    </source>
</evidence>
<keyword evidence="1 5" id="KW-0328">Glycosyltransferase</keyword>
<evidence type="ECO:0000313" key="6">
    <source>
        <dbReference type="Proteomes" id="UP000076794"/>
    </source>
</evidence>
<dbReference type="PATRIC" id="fig|1300344.3.peg.3218"/>
<evidence type="ECO:0000259" key="4">
    <source>
        <dbReference type="Pfam" id="PF13439"/>
    </source>
</evidence>
<keyword evidence="2 5" id="KW-0808">Transferase</keyword>
<evidence type="ECO:0000256" key="2">
    <source>
        <dbReference type="ARBA" id="ARBA00022679"/>
    </source>
</evidence>
<dbReference type="InterPro" id="IPR028098">
    <property type="entry name" value="Glyco_trans_4-like_N"/>
</dbReference>
<dbReference type="PANTHER" id="PTHR12526">
    <property type="entry name" value="GLYCOSYLTRANSFERASE"/>
    <property type="match status" value="1"/>
</dbReference>
<feature type="domain" description="Glycosyl transferase family 1" evidence="3">
    <location>
        <begin position="164"/>
        <end position="321"/>
    </location>
</feature>
<dbReference type="Proteomes" id="UP000076794">
    <property type="component" value="Chromosome"/>
</dbReference>
<dbReference type="GO" id="GO:0016757">
    <property type="term" value="F:glycosyltransferase activity"/>
    <property type="evidence" value="ECO:0007669"/>
    <property type="project" value="UniProtKB-KW"/>
</dbReference>
<dbReference type="KEGG" id="ido:I598_3198"/>
<proteinExistence type="predicted"/>
<name>A0A168FY20_9MICO</name>
<protein>
    <submittedName>
        <fullName evidence="5">Putative glycosyltransferase EpsD</fullName>
        <ecNumber evidence="5">2.4.-.-</ecNumber>
    </submittedName>
</protein>
<feature type="domain" description="Glycosyltransferase subfamily 4-like N-terminal" evidence="4">
    <location>
        <begin position="14"/>
        <end position="154"/>
    </location>
</feature>
<dbReference type="Gene3D" id="3.40.50.2000">
    <property type="entry name" value="Glycogen Phosphorylase B"/>
    <property type="match status" value="2"/>
</dbReference>
<evidence type="ECO:0000256" key="1">
    <source>
        <dbReference type="ARBA" id="ARBA00022676"/>
    </source>
</evidence>
<gene>
    <name evidence="5" type="primary">epsD</name>
    <name evidence="5" type="ORF">I598_3198</name>
</gene>
<organism evidence="5 6">
    <name type="scientific">Isoptericola dokdonensis DS-3</name>
    <dbReference type="NCBI Taxonomy" id="1300344"/>
    <lineage>
        <taxon>Bacteria</taxon>
        <taxon>Bacillati</taxon>
        <taxon>Actinomycetota</taxon>
        <taxon>Actinomycetes</taxon>
        <taxon>Micrococcales</taxon>
        <taxon>Promicromonosporaceae</taxon>
        <taxon>Isoptericola</taxon>
    </lineage>
</organism>
<dbReference type="EC" id="2.4.-.-" evidence="5"/>
<dbReference type="CDD" id="cd03801">
    <property type="entry name" value="GT4_PimA-like"/>
    <property type="match status" value="1"/>
</dbReference>
<dbReference type="EMBL" id="CP014209">
    <property type="protein sequence ID" value="ANC32709.1"/>
    <property type="molecule type" value="Genomic_DNA"/>
</dbReference>
<dbReference type="Pfam" id="PF13439">
    <property type="entry name" value="Glyco_transf_4"/>
    <property type="match status" value="1"/>
</dbReference>
<dbReference type="InterPro" id="IPR001296">
    <property type="entry name" value="Glyco_trans_1"/>
</dbReference>
<evidence type="ECO:0000313" key="5">
    <source>
        <dbReference type="EMBL" id="ANC32709.1"/>
    </source>
</evidence>
<accession>A0A168FY20</accession>
<dbReference type="OrthoDB" id="3830319at2"/>
<dbReference type="Pfam" id="PF00534">
    <property type="entry name" value="Glycos_transf_1"/>
    <property type="match status" value="1"/>
</dbReference>
<reference evidence="5 6" key="1">
    <citation type="submission" date="2016-01" db="EMBL/GenBank/DDBJ databases">
        <title>Complete genome sequence of a soil Actinobacterium, Isoptericola dokdonensis DS-3.</title>
        <authorList>
            <person name="Kwon S.-K."/>
            <person name="Kim J.F."/>
        </authorList>
    </citation>
    <scope>NUCLEOTIDE SEQUENCE [LARGE SCALE GENOMIC DNA]</scope>
    <source>
        <strain evidence="5 6">DS-3</strain>
    </source>
</reference>
<dbReference type="AlphaFoldDB" id="A0A168FY20"/>
<dbReference type="RefSeq" id="WP_068204056.1">
    <property type="nucleotide sequence ID" value="NZ_CP014209.1"/>
</dbReference>
<sequence>MRILHAVRSDGFAGVERHVADLARTQAADGHEVLVVGGDPAAVRRVLGPDVAHRPARRTADVARALATWGPGCDVVHVHMTAAEVAATLAAALRPALRRVPVVSTRHFAGPRGSGRPGPAVAAVARRQVAAQVAISRYVAAHVDGAATVVHPGVADGPTEVAAAADREAVVLVVQRHEPEKDGDVALRAFAASGLAAQGWRLELAGAGSQTEMLRDLAAELGMGATTRFLGHRDDVPALMDRAALLLAPCRIEGLGLSVLEAMAAGLPGVVSAAGGHLETVGALDAPELLFPAGDAEAAGARLARLAHDPARRDELAVAGRRLQQKHFSPRAHAAGTEQVYREVLARRAVEVA</sequence>
<keyword evidence="6" id="KW-1185">Reference proteome</keyword>
<dbReference type="SUPFAM" id="SSF53756">
    <property type="entry name" value="UDP-Glycosyltransferase/glycogen phosphorylase"/>
    <property type="match status" value="1"/>
</dbReference>
<dbReference type="STRING" id="1300344.I598_3198"/>